<feature type="transmembrane region" description="Helical" evidence="1">
    <location>
        <begin position="21"/>
        <end position="43"/>
    </location>
</feature>
<dbReference type="InParanoid" id="A0A420WF22"/>
<dbReference type="AlphaFoldDB" id="A0A420WF22"/>
<keyword evidence="1" id="KW-0812">Transmembrane</keyword>
<dbReference type="GO" id="GO:0006629">
    <property type="term" value="P:lipid metabolic process"/>
    <property type="evidence" value="ECO:0007669"/>
    <property type="project" value="InterPro"/>
</dbReference>
<feature type="transmembrane region" description="Helical" evidence="1">
    <location>
        <begin position="49"/>
        <end position="68"/>
    </location>
</feature>
<feature type="transmembrane region" description="Helical" evidence="1">
    <location>
        <begin position="152"/>
        <end position="169"/>
    </location>
</feature>
<sequence length="333" mass="38047">MLPSARIWSQRLAPFKKAEDGRAVLELLITIIPFFALWAAIWAGVSAGQYWAVIGFIPAGGLLVRLFIIQHDCGHQAMFKHRRVNDWVGRFIGILTLTPYDHWKRGHALHHAGSGNLDRRGMGDDIVTMTVEEYKAASKWGRFKYRLYRHPIVMFGIGPAYVFFLHNRLPLGAMKEGFKPWASALLTNLGVALLYGVLIWAVGWKVFVLIQIPTVIVAASIGVWMFYVQHQFDDTHWSRTGEWDRKHAALQGSSYYDLPAWLMWVTGNIGVHHVHHLSARIPFYQLPKILKTYPELKSVGRLTFLQSLKCVKLALWCETQKRMVSFQAVKIKA</sequence>
<feature type="transmembrane region" description="Helical" evidence="1">
    <location>
        <begin position="207"/>
        <end position="227"/>
    </location>
</feature>
<evidence type="ECO:0000256" key="1">
    <source>
        <dbReference type="SAM" id="Phobius"/>
    </source>
</evidence>
<comment type="caution">
    <text evidence="3">The sequence shown here is derived from an EMBL/GenBank/DDBJ whole genome shotgun (WGS) entry which is preliminary data.</text>
</comment>
<dbReference type="EMBL" id="RBII01000002">
    <property type="protein sequence ID" value="RKQ69581.1"/>
    <property type="molecule type" value="Genomic_DNA"/>
</dbReference>
<keyword evidence="1" id="KW-1133">Transmembrane helix</keyword>
<keyword evidence="1" id="KW-0472">Membrane</keyword>
<organism evidence="3 4">
    <name type="scientific">Litorimonas taeanensis</name>
    <dbReference type="NCBI Taxonomy" id="568099"/>
    <lineage>
        <taxon>Bacteria</taxon>
        <taxon>Pseudomonadati</taxon>
        <taxon>Pseudomonadota</taxon>
        <taxon>Alphaproteobacteria</taxon>
        <taxon>Maricaulales</taxon>
        <taxon>Robiginitomaculaceae</taxon>
    </lineage>
</organism>
<feature type="transmembrane region" description="Helical" evidence="1">
    <location>
        <begin position="181"/>
        <end position="200"/>
    </location>
</feature>
<dbReference type="PANTHER" id="PTHR19353:SF73">
    <property type="entry name" value="FATTY ACID DESATURASE"/>
    <property type="match status" value="1"/>
</dbReference>
<dbReference type="OrthoDB" id="9769653at2"/>
<evidence type="ECO:0000313" key="4">
    <source>
        <dbReference type="Proteomes" id="UP000282211"/>
    </source>
</evidence>
<dbReference type="Pfam" id="PF00487">
    <property type="entry name" value="FA_desaturase"/>
    <property type="match status" value="1"/>
</dbReference>
<dbReference type="PANTHER" id="PTHR19353">
    <property type="entry name" value="FATTY ACID DESATURASE 2"/>
    <property type="match status" value="1"/>
</dbReference>
<keyword evidence="4" id="KW-1185">Reference proteome</keyword>
<protein>
    <submittedName>
        <fullName evidence="3">Omega-6 fatty acid desaturase (Delta-12 desaturase)</fullName>
    </submittedName>
</protein>
<dbReference type="GO" id="GO:0016717">
    <property type="term" value="F:oxidoreductase activity, acting on paired donors, with oxidation of a pair of donors resulting in the reduction of molecular oxygen to two molecules of water"/>
    <property type="evidence" value="ECO:0007669"/>
    <property type="project" value="TreeGrafter"/>
</dbReference>
<dbReference type="GO" id="GO:0016020">
    <property type="term" value="C:membrane"/>
    <property type="evidence" value="ECO:0007669"/>
    <property type="project" value="TreeGrafter"/>
</dbReference>
<dbReference type="Proteomes" id="UP000282211">
    <property type="component" value="Unassembled WGS sequence"/>
</dbReference>
<dbReference type="RefSeq" id="WP_121102424.1">
    <property type="nucleotide sequence ID" value="NZ_RBII01000002.1"/>
</dbReference>
<reference evidence="3 4" key="1">
    <citation type="submission" date="2018-10" db="EMBL/GenBank/DDBJ databases">
        <title>Genomic Encyclopedia of Type Strains, Phase IV (KMG-IV): sequencing the most valuable type-strain genomes for metagenomic binning, comparative biology and taxonomic classification.</title>
        <authorList>
            <person name="Goeker M."/>
        </authorList>
    </citation>
    <scope>NUCLEOTIDE SEQUENCE [LARGE SCALE GENOMIC DNA]</scope>
    <source>
        <strain evidence="3 4">DSM 22008</strain>
    </source>
</reference>
<gene>
    <name evidence="3" type="ORF">DES40_2382</name>
</gene>
<feature type="domain" description="Fatty acid desaturase" evidence="2">
    <location>
        <begin position="51"/>
        <end position="291"/>
    </location>
</feature>
<evidence type="ECO:0000259" key="2">
    <source>
        <dbReference type="Pfam" id="PF00487"/>
    </source>
</evidence>
<accession>A0A420WF22</accession>
<name>A0A420WF22_9PROT</name>
<evidence type="ECO:0000313" key="3">
    <source>
        <dbReference type="EMBL" id="RKQ69581.1"/>
    </source>
</evidence>
<dbReference type="CDD" id="cd03507">
    <property type="entry name" value="Delta12-FADS-like"/>
    <property type="match status" value="1"/>
</dbReference>
<dbReference type="InterPro" id="IPR005804">
    <property type="entry name" value="FA_desaturase_dom"/>
</dbReference>
<proteinExistence type="predicted"/>
<dbReference type="InterPro" id="IPR012171">
    <property type="entry name" value="Fatty_acid_desaturase"/>
</dbReference>